<dbReference type="PANTHER" id="PTHR48081:SF9">
    <property type="entry name" value="CARBOXYLESTERASE"/>
    <property type="match status" value="1"/>
</dbReference>
<keyword evidence="1 4" id="KW-0378">Hydrolase</keyword>
<keyword evidence="5" id="KW-1185">Reference proteome</keyword>
<proteinExistence type="predicted"/>
<dbReference type="Gene3D" id="3.40.50.1820">
    <property type="entry name" value="alpha/beta hydrolase"/>
    <property type="match status" value="1"/>
</dbReference>
<dbReference type="SUPFAM" id="SSF53474">
    <property type="entry name" value="alpha/beta-Hydrolases"/>
    <property type="match status" value="1"/>
</dbReference>
<evidence type="ECO:0000313" key="5">
    <source>
        <dbReference type="Proteomes" id="UP000481327"/>
    </source>
</evidence>
<accession>A0A7C9GQ74</accession>
<comment type="caution">
    <text evidence="4">The sequence shown here is derived from an EMBL/GenBank/DDBJ whole genome shotgun (WGS) entry which is preliminary data.</text>
</comment>
<keyword evidence="2" id="KW-0732">Signal</keyword>
<dbReference type="GO" id="GO:0016787">
    <property type="term" value="F:hydrolase activity"/>
    <property type="evidence" value="ECO:0007669"/>
    <property type="project" value="UniProtKB-KW"/>
</dbReference>
<dbReference type="InterPro" id="IPR029058">
    <property type="entry name" value="AB_hydrolase_fold"/>
</dbReference>
<feature type="domain" description="BD-FAE-like" evidence="3">
    <location>
        <begin position="57"/>
        <end position="237"/>
    </location>
</feature>
<dbReference type="InterPro" id="IPR049492">
    <property type="entry name" value="BD-FAE-like_dom"/>
</dbReference>
<protein>
    <submittedName>
        <fullName evidence="4">Alpha/beta hydrolase fold domain-containing protein</fullName>
    </submittedName>
</protein>
<name>A0A7C9GQ74_9SPHN</name>
<dbReference type="PROSITE" id="PS51257">
    <property type="entry name" value="PROKAR_LIPOPROTEIN"/>
    <property type="match status" value="1"/>
</dbReference>
<evidence type="ECO:0000313" key="4">
    <source>
        <dbReference type="EMBL" id="MQT17416.1"/>
    </source>
</evidence>
<dbReference type="PANTHER" id="PTHR48081">
    <property type="entry name" value="AB HYDROLASE SUPERFAMILY PROTEIN C4A8.06C"/>
    <property type="match status" value="1"/>
</dbReference>
<reference evidence="4 5" key="1">
    <citation type="submission" date="2019-09" db="EMBL/GenBank/DDBJ databases">
        <title>Polymorphobacter sp. isolated from a lake in China.</title>
        <authorList>
            <person name="Liu Z."/>
        </authorList>
    </citation>
    <scope>NUCLEOTIDE SEQUENCE [LARGE SCALE GENOMIC DNA]</scope>
    <source>
        <strain evidence="4 5">D40P</strain>
    </source>
</reference>
<dbReference type="EMBL" id="WIOL01000003">
    <property type="protein sequence ID" value="MQT17416.1"/>
    <property type="molecule type" value="Genomic_DNA"/>
</dbReference>
<dbReference type="OrthoDB" id="9771666at2"/>
<organism evidence="4 5">
    <name type="scientific">Sandarakinorhabdus fusca</name>
    <dbReference type="NCBI Taxonomy" id="1439888"/>
    <lineage>
        <taxon>Bacteria</taxon>
        <taxon>Pseudomonadati</taxon>
        <taxon>Pseudomonadota</taxon>
        <taxon>Alphaproteobacteria</taxon>
        <taxon>Sphingomonadales</taxon>
        <taxon>Sphingosinicellaceae</taxon>
        <taxon>Sandarakinorhabdus</taxon>
    </lineage>
</organism>
<feature type="chain" id="PRO_5029008006" evidence="2">
    <location>
        <begin position="20"/>
        <end position="289"/>
    </location>
</feature>
<feature type="signal peptide" evidence="2">
    <location>
        <begin position="1"/>
        <end position="19"/>
    </location>
</feature>
<dbReference type="AlphaFoldDB" id="A0A7C9GQ74"/>
<evidence type="ECO:0000256" key="1">
    <source>
        <dbReference type="ARBA" id="ARBA00022801"/>
    </source>
</evidence>
<sequence>MRRRVLAAGAAVVAAGATAGCTRLGVLNGANALIPGDGGVALLASEIAYGGDPRQRLDIYGPPQARGLPVIVFFYGGSWSSGARGDYGFAARALAAQGFIVVVPDYRLVPAARFPAFVEDGAAATQWTAANVARHGGDPRRIAVAGHSAGAYIAMMLALDRGRGAAGVIKSVATLAGPFDFSPFVPGGAAAAAFGGTPDIAATQPINFARGDAPAMLLLTGDADTTVQPRNSRVLAARVTGLGGKAQLVEYAGIGHIGILLAMSKPFRGKAPVVRDIAVFLHAALAGTG</sequence>
<dbReference type="InterPro" id="IPR050300">
    <property type="entry name" value="GDXG_lipolytic_enzyme"/>
</dbReference>
<evidence type="ECO:0000256" key="2">
    <source>
        <dbReference type="SAM" id="SignalP"/>
    </source>
</evidence>
<dbReference type="Proteomes" id="UP000481327">
    <property type="component" value="Unassembled WGS sequence"/>
</dbReference>
<evidence type="ECO:0000259" key="3">
    <source>
        <dbReference type="Pfam" id="PF20434"/>
    </source>
</evidence>
<gene>
    <name evidence="4" type="ORF">F3168_09090</name>
</gene>
<dbReference type="Pfam" id="PF20434">
    <property type="entry name" value="BD-FAE"/>
    <property type="match status" value="1"/>
</dbReference>